<dbReference type="EMBL" id="MH536814">
    <property type="protein sequence ID" value="AXH49258.1"/>
    <property type="molecule type" value="Genomic_DNA"/>
</dbReference>
<dbReference type="GO" id="GO:0004519">
    <property type="term" value="F:endonuclease activity"/>
    <property type="evidence" value="ECO:0007669"/>
    <property type="project" value="UniProtKB-KW"/>
</dbReference>
<dbReference type="Proteomes" id="UP000258408">
    <property type="component" value="Segment"/>
</dbReference>
<keyword evidence="2" id="KW-1185">Reference proteome</keyword>
<dbReference type="KEGG" id="vg:55599929"/>
<dbReference type="GeneID" id="55599929"/>
<protein>
    <submittedName>
        <fullName evidence="1">HNH endonuclease</fullName>
    </submittedName>
</protein>
<reference evidence="1 2" key="1">
    <citation type="submission" date="2018-06" db="EMBL/GenBank/DDBJ databases">
        <authorList>
            <person name="Luttrell C.E."/>
            <person name="Myers K.N."/>
            <person name="Simpson A.N."/>
            <person name="Sulollari A."/>
            <person name="Suri N."/>
            <person name="Nayek S."/>
            <person name="Bhuiyan S."/>
            <person name="Smith B.R."/>
            <person name="Hughes L.E."/>
            <person name="Garlena R.A."/>
            <person name="Russell D.A."/>
            <person name="Pope W.H."/>
            <person name="Jacobs-Sera D."/>
            <person name="Hatfull G.F."/>
        </authorList>
    </citation>
    <scope>NUCLEOTIDE SEQUENCE [LARGE SCALE GENOMIC DNA]</scope>
</reference>
<proteinExistence type="predicted"/>
<dbReference type="RefSeq" id="YP_009839310.1">
    <property type="nucleotide sequence ID" value="NC_048720.1"/>
</dbReference>
<sequence>MPYKDVEKQRAAQRAYYEKNKERVKQVARDRRSHVRKYVQEYKQSRGCIDCGIMYPYWVLEFDHCRGEKIAHVTTMITTHSFDEVKNEIEKCDVVCANCHKDRTYQRLVTSGASVLDVVDI</sequence>
<gene>
    <name evidence="1" type="primary">139</name>
    <name evidence="1" type="ORF">SEA_BLUEEYEDBEAUTY_139</name>
</gene>
<evidence type="ECO:0000313" key="1">
    <source>
        <dbReference type="EMBL" id="AXH49258.1"/>
    </source>
</evidence>
<accession>A0A345L1V6</accession>
<organism evidence="1 2">
    <name type="scientific">Streptomyces phage Blueeyedbeauty</name>
    <dbReference type="NCBI Taxonomy" id="2250336"/>
    <lineage>
        <taxon>Viruses</taxon>
        <taxon>Duplodnaviria</taxon>
        <taxon>Heunggongvirae</taxon>
        <taxon>Uroviricota</taxon>
        <taxon>Caudoviricetes</taxon>
        <taxon>Stanwilliamsviridae</taxon>
        <taxon>Loccivirinae</taxon>
        <taxon>Annadreamyvirus</taxon>
        <taxon>Annadreamyvirus blueeyedbeauty</taxon>
    </lineage>
</organism>
<keyword evidence="1" id="KW-0255">Endonuclease</keyword>
<keyword evidence="1" id="KW-0378">Hydrolase</keyword>
<evidence type="ECO:0000313" key="2">
    <source>
        <dbReference type="Proteomes" id="UP000258408"/>
    </source>
</evidence>
<keyword evidence="1" id="KW-0540">Nuclease</keyword>
<name>A0A345L1V6_9CAUD</name>